<sequence>MRHAHTPRVLGVLLVGMMAFTLA</sequence>
<protein>
    <submittedName>
        <fullName evidence="1">Uncharacterized protein</fullName>
    </submittedName>
</protein>
<accession>A0A382DYN8</accession>
<name>A0A382DYN8_9ZZZZ</name>
<dbReference type="EMBL" id="UINC01041770">
    <property type="protein sequence ID" value="SVB43498.1"/>
    <property type="molecule type" value="Genomic_DNA"/>
</dbReference>
<feature type="non-terminal residue" evidence="1">
    <location>
        <position position="23"/>
    </location>
</feature>
<reference evidence="1" key="1">
    <citation type="submission" date="2018-05" db="EMBL/GenBank/DDBJ databases">
        <authorList>
            <person name="Lanie J.A."/>
            <person name="Ng W.-L."/>
            <person name="Kazmierczak K.M."/>
            <person name="Andrzejewski T.M."/>
            <person name="Davidsen T.M."/>
            <person name="Wayne K.J."/>
            <person name="Tettelin H."/>
            <person name="Glass J.I."/>
            <person name="Rusch D."/>
            <person name="Podicherti R."/>
            <person name="Tsui H.-C.T."/>
            <person name="Winkler M.E."/>
        </authorList>
    </citation>
    <scope>NUCLEOTIDE SEQUENCE</scope>
</reference>
<proteinExistence type="predicted"/>
<dbReference type="AlphaFoldDB" id="A0A382DYN8"/>
<evidence type="ECO:0000313" key="1">
    <source>
        <dbReference type="EMBL" id="SVB43498.1"/>
    </source>
</evidence>
<organism evidence="1">
    <name type="scientific">marine metagenome</name>
    <dbReference type="NCBI Taxonomy" id="408172"/>
    <lineage>
        <taxon>unclassified sequences</taxon>
        <taxon>metagenomes</taxon>
        <taxon>ecological metagenomes</taxon>
    </lineage>
</organism>
<gene>
    <name evidence="1" type="ORF">METZ01_LOCUS196352</name>
</gene>